<dbReference type="SUPFAM" id="SSF53448">
    <property type="entry name" value="Nucleotide-diphospho-sugar transferases"/>
    <property type="match status" value="1"/>
</dbReference>
<organism evidence="1 2">
    <name type="scientific">Azospirillum brasilense</name>
    <dbReference type="NCBI Taxonomy" id="192"/>
    <lineage>
        <taxon>Bacteria</taxon>
        <taxon>Pseudomonadati</taxon>
        <taxon>Pseudomonadota</taxon>
        <taxon>Alphaproteobacteria</taxon>
        <taxon>Rhodospirillales</taxon>
        <taxon>Azospirillaceae</taxon>
        <taxon>Azospirillum</taxon>
    </lineage>
</organism>
<name>A0A4D8R9K8_AZOBR</name>
<dbReference type="EMBL" id="CP032350">
    <property type="protein sequence ID" value="QCO19995.1"/>
    <property type="molecule type" value="Genomic_DNA"/>
</dbReference>
<reference evidence="1 2" key="1">
    <citation type="submission" date="2018-09" db="EMBL/GenBank/DDBJ databases">
        <title>Whole genome based analysis of evolution and adaptive divergence in Indian and Brazilian strains of Azospirillum brasilense.</title>
        <authorList>
            <person name="Singh C."/>
            <person name="Tripathi A.K."/>
        </authorList>
    </citation>
    <scope>NUCLEOTIDE SEQUENCE [LARGE SCALE GENOMIC DNA]</scope>
    <source>
        <strain evidence="1 2">MTCC4039</strain>
        <plasmid evidence="1 2">p5</plasmid>
    </source>
</reference>
<geneLocation type="plasmid" evidence="1">
    <name>p5</name>
</geneLocation>
<proteinExistence type="predicted"/>
<protein>
    <submittedName>
        <fullName evidence="1">Glycosyltransferase</fullName>
    </submittedName>
</protein>
<dbReference type="AlphaFoldDB" id="A0A4D8R9K8"/>
<dbReference type="InterPro" id="IPR029044">
    <property type="entry name" value="Nucleotide-diphossugar_trans"/>
</dbReference>
<dbReference type="PANTHER" id="PTHR43685:SF11">
    <property type="entry name" value="GLYCOSYLTRANSFERASE TAGX-RELATED"/>
    <property type="match status" value="1"/>
</dbReference>
<dbReference type="GO" id="GO:0016740">
    <property type="term" value="F:transferase activity"/>
    <property type="evidence" value="ECO:0007669"/>
    <property type="project" value="UniProtKB-KW"/>
</dbReference>
<dbReference type="Proteomes" id="UP000298693">
    <property type="component" value="Plasmid p5"/>
</dbReference>
<keyword evidence="1" id="KW-0808">Transferase</keyword>
<keyword evidence="1" id="KW-0614">Plasmid</keyword>
<evidence type="ECO:0000313" key="2">
    <source>
        <dbReference type="Proteomes" id="UP000298693"/>
    </source>
</evidence>
<dbReference type="Pfam" id="PF13641">
    <property type="entry name" value="Glyco_tranf_2_3"/>
    <property type="match status" value="1"/>
</dbReference>
<dbReference type="PANTHER" id="PTHR43685">
    <property type="entry name" value="GLYCOSYLTRANSFERASE"/>
    <property type="match status" value="1"/>
</dbReference>
<dbReference type="InterPro" id="IPR050834">
    <property type="entry name" value="Glycosyltransf_2"/>
</dbReference>
<dbReference type="Gene3D" id="3.90.550.10">
    <property type="entry name" value="Spore Coat Polysaccharide Biosynthesis Protein SpsA, Chain A"/>
    <property type="match status" value="1"/>
</dbReference>
<sequence>MSQWRAPCARTSFDTKAYRRSAMPRCFQIVTPCLDSAAFIDDTVASVLSQSGDFEIVYHVQDGGSRDGTLERLEHWQACLENGNFPILCRGIRMTVDSRMDNGMYDALNRGFAQLGVDGDSLMGWINASDRLAPGALQTACDVTAAFPDIEWLTGRITRLNARGSLVHIEDCFAFPAKTLAAGLHDNRHLPFLQQEGSLWTGRLWHACGGLDTRLRIAGDFDLWRRFAGRGAPTVVNSVLGQFRHHDRQLGAGDGYIRELDASFTDAMAAHRAAVWAEYRLLSSPKDLGGLAAHGFTGPVVQFVESLGVWKRVHRFPFAQR</sequence>
<accession>A0A4D8R9K8</accession>
<evidence type="ECO:0000313" key="1">
    <source>
        <dbReference type="EMBL" id="QCO19995.1"/>
    </source>
</evidence>
<gene>
    <name evidence="1" type="ORF">D3869_32695</name>
</gene>